<reference evidence="2 3" key="1">
    <citation type="journal article" date="2018" name="New Phytol.">
        <title>Phylogenomics of Endogonaceae and evolution of mycorrhizas within Mucoromycota.</title>
        <authorList>
            <person name="Chang Y."/>
            <person name="Desiro A."/>
            <person name="Na H."/>
            <person name="Sandor L."/>
            <person name="Lipzen A."/>
            <person name="Clum A."/>
            <person name="Barry K."/>
            <person name="Grigoriev I.V."/>
            <person name="Martin F.M."/>
            <person name="Stajich J.E."/>
            <person name="Smith M.E."/>
            <person name="Bonito G."/>
            <person name="Spatafora J.W."/>
        </authorList>
    </citation>
    <scope>NUCLEOTIDE SEQUENCE [LARGE SCALE GENOMIC DNA]</scope>
    <source>
        <strain evidence="2 3">GMNB39</strain>
    </source>
</reference>
<keyword evidence="1" id="KW-1133">Transmembrane helix</keyword>
<evidence type="ECO:0000313" key="3">
    <source>
        <dbReference type="Proteomes" id="UP000268093"/>
    </source>
</evidence>
<name>A0A433D9N6_9FUNG</name>
<keyword evidence="1" id="KW-0812">Transmembrane</keyword>
<dbReference type="Proteomes" id="UP000268093">
    <property type="component" value="Unassembled WGS sequence"/>
</dbReference>
<keyword evidence="3" id="KW-1185">Reference proteome</keyword>
<feature type="transmembrane region" description="Helical" evidence="1">
    <location>
        <begin position="82"/>
        <end position="104"/>
    </location>
</feature>
<organism evidence="2 3">
    <name type="scientific">Jimgerdemannia flammicorona</name>
    <dbReference type="NCBI Taxonomy" id="994334"/>
    <lineage>
        <taxon>Eukaryota</taxon>
        <taxon>Fungi</taxon>
        <taxon>Fungi incertae sedis</taxon>
        <taxon>Mucoromycota</taxon>
        <taxon>Mucoromycotina</taxon>
        <taxon>Endogonomycetes</taxon>
        <taxon>Endogonales</taxon>
        <taxon>Endogonaceae</taxon>
        <taxon>Jimgerdemannia</taxon>
    </lineage>
</organism>
<evidence type="ECO:0000313" key="2">
    <source>
        <dbReference type="EMBL" id="RUP47577.1"/>
    </source>
</evidence>
<comment type="caution">
    <text evidence="2">The sequence shown here is derived from an EMBL/GenBank/DDBJ whole genome shotgun (WGS) entry which is preliminary data.</text>
</comment>
<protein>
    <submittedName>
        <fullName evidence="2">Uncharacterized protein</fullName>
    </submittedName>
</protein>
<gene>
    <name evidence="2" type="ORF">BC936DRAFT_145574</name>
</gene>
<dbReference type="EMBL" id="RBNI01004366">
    <property type="protein sequence ID" value="RUP47577.1"/>
    <property type="molecule type" value="Genomic_DNA"/>
</dbReference>
<proteinExistence type="predicted"/>
<sequence>MPISVTPIPHTSSTLRRPDHHIDIGRLIDIRPLDHQIDIRRLGHHIDIRHLDHHTDIGRLDHHIDIGRLAHHIDIGRPLIELALLSVLLFQVLELGCIALLFLFL</sequence>
<evidence type="ECO:0000256" key="1">
    <source>
        <dbReference type="SAM" id="Phobius"/>
    </source>
</evidence>
<accession>A0A433D9N6</accession>
<keyword evidence="1" id="KW-0472">Membrane</keyword>
<dbReference type="AlphaFoldDB" id="A0A433D9N6"/>